<evidence type="ECO:0000313" key="1">
    <source>
        <dbReference type="EMBL" id="QHE60247.1"/>
    </source>
</evidence>
<gene>
    <name evidence="1" type="ORF">FHE72_03745</name>
</gene>
<organism evidence="1 2">
    <name type="scientific">Rossellomorea vietnamensis</name>
    <dbReference type="NCBI Taxonomy" id="218284"/>
    <lineage>
        <taxon>Bacteria</taxon>
        <taxon>Bacillati</taxon>
        <taxon>Bacillota</taxon>
        <taxon>Bacilli</taxon>
        <taxon>Bacillales</taxon>
        <taxon>Bacillaceae</taxon>
        <taxon>Rossellomorea</taxon>
    </lineage>
</organism>
<accession>A0A6I6UFG4</accession>
<reference evidence="1 2" key="1">
    <citation type="submission" date="2019-06" db="EMBL/GenBank/DDBJ databases">
        <title>An operon consisting of a P-type ATPase gene and a transcriptional regular gene given the different cadmium resistance in Bacillus vietamensis 151-6 and Bacillus marisflavi 151-25.</title>
        <authorList>
            <person name="Yu X."/>
        </authorList>
    </citation>
    <scope>NUCLEOTIDE SEQUENCE [LARGE SCALE GENOMIC DNA]</scope>
    <source>
        <strain evidence="1 2">151-6</strain>
    </source>
</reference>
<sequence length="151" mass="17801">MNDIEYWDLTSDPTGDTYRALIQSLCTHSDSFYFITRQELPYNQEILKEFDPWIFKRYKTKNWANTATLGPPATVYQMEANKQTCLLLQQSAQSLYDWISPALPEDLTFIKNGFTWFSSTTHEEMAEFLIRSEYYRDIIKSIPGLQVKRTE</sequence>
<protein>
    <submittedName>
        <fullName evidence="1">Uncharacterized protein</fullName>
    </submittedName>
</protein>
<name>A0A6I6UFG4_9BACI</name>
<dbReference type="KEGG" id="bvq:FHE72_03745"/>
<dbReference type="RefSeq" id="WP_159361258.1">
    <property type="nucleotide sequence ID" value="NZ_CP047394.1"/>
</dbReference>
<dbReference type="EMBL" id="CP047394">
    <property type="protein sequence ID" value="QHE60247.1"/>
    <property type="molecule type" value="Genomic_DNA"/>
</dbReference>
<evidence type="ECO:0000313" key="2">
    <source>
        <dbReference type="Proteomes" id="UP000465062"/>
    </source>
</evidence>
<proteinExistence type="predicted"/>
<dbReference type="Proteomes" id="UP000465062">
    <property type="component" value="Chromosome"/>
</dbReference>
<dbReference type="AlphaFoldDB" id="A0A6I6UFG4"/>